<organism evidence="1 2">
    <name type="scientific">Rhodopseudomonas palustris</name>
    <dbReference type="NCBI Taxonomy" id="1076"/>
    <lineage>
        <taxon>Bacteria</taxon>
        <taxon>Pseudomonadati</taxon>
        <taxon>Pseudomonadota</taxon>
        <taxon>Alphaproteobacteria</taxon>
        <taxon>Hyphomicrobiales</taxon>
        <taxon>Nitrobacteraceae</taxon>
        <taxon>Rhodopseudomonas</taxon>
    </lineage>
</organism>
<dbReference type="OrthoDB" id="9935965at2"/>
<comment type="caution">
    <text evidence="1">The sequence shown here is derived from an EMBL/GenBank/DDBJ whole genome shotgun (WGS) entry which is preliminary data.</text>
</comment>
<proteinExistence type="predicted"/>
<dbReference type="AlphaFoldDB" id="A0A323UK12"/>
<evidence type="ECO:0000313" key="1">
    <source>
        <dbReference type="EMBL" id="PZA12473.1"/>
    </source>
</evidence>
<protein>
    <submittedName>
        <fullName evidence="1">Uncharacterized protein</fullName>
    </submittedName>
</protein>
<evidence type="ECO:0000313" key="2">
    <source>
        <dbReference type="Proteomes" id="UP000248134"/>
    </source>
</evidence>
<reference evidence="1 2" key="1">
    <citation type="submission" date="2018-06" db="EMBL/GenBank/DDBJ databases">
        <title>Draft Whole-Genome Sequence of the purple photosynthetic bacterium Rhodospeudomonas palustris XCP.</title>
        <authorList>
            <person name="Rayyan A."/>
            <person name="Meyer T.E."/>
            <person name="Kyndt J.A."/>
        </authorList>
    </citation>
    <scope>NUCLEOTIDE SEQUENCE [LARGE SCALE GENOMIC DNA]</scope>
    <source>
        <strain evidence="1 2">XCP</strain>
    </source>
</reference>
<dbReference type="EMBL" id="QKQS01000013">
    <property type="protein sequence ID" value="PZA12473.1"/>
    <property type="molecule type" value="Genomic_DNA"/>
</dbReference>
<name>A0A323UK12_RHOPL</name>
<dbReference type="RefSeq" id="WP_110785970.1">
    <property type="nucleotide sequence ID" value="NZ_QKQS01000013.1"/>
</dbReference>
<accession>A0A323UK12</accession>
<dbReference type="Proteomes" id="UP000248134">
    <property type="component" value="Unassembled WGS sequence"/>
</dbReference>
<sequence length="67" mass="7293">MAKNPTKTGAAPAEIDDETYYRVDVSGAFRAMGVRFGTQSTTEVKGALLRKVLATEFATKITGYRSF</sequence>
<gene>
    <name evidence="1" type="ORF">DNX69_10895</name>
</gene>